<proteinExistence type="predicted"/>
<keyword evidence="1" id="KW-1133">Transmembrane helix</keyword>
<dbReference type="PROSITE" id="PS50948">
    <property type="entry name" value="PAN"/>
    <property type="match status" value="1"/>
</dbReference>
<reference evidence="3" key="1">
    <citation type="journal article" date="2012" name="Nature">
        <title>The oyster genome reveals stress adaptation and complexity of shell formation.</title>
        <authorList>
            <person name="Zhang G."/>
            <person name="Fang X."/>
            <person name="Guo X."/>
            <person name="Li L."/>
            <person name="Luo R."/>
            <person name="Xu F."/>
            <person name="Yang P."/>
            <person name="Zhang L."/>
            <person name="Wang X."/>
            <person name="Qi H."/>
            <person name="Xiong Z."/>
            <person name="Que H."/>
            <person name="Xie Y."/>
            <person name="Holland P.W."/>
            <person name="Paps J."/>
            <person name="Zhu Y."/>
            <person name="Wu F."/>
            <person name="Chen Y."/>
            <person name="Wang J."/>
            <person name="Peng C."/>
            <person name="Meng J."/>
            <person name="Yang L."/>
            <person name="Liu J."/>
            <person name="Wen B."/>
            <person name="Zhang N."/>
            <person name="Huang Z."/>
            <person name="Zhu Q."/>
            <person name="Feng Y."/>
            <person name="Mount A."/>
            <person name="Hedgecock D."/>
            <person name="Xu Z."/>
            <person name="Liu Y."/>
            <person name="Domazet-Loso T."/>
            <person name="Du Y."/>
            <person name="Sun X."/>
            <person name="Zhang S."/>
            <person name="Liu B."/>
            <person name="Cheng P."/>
            <person name="Jiang X."/>
            <person name="Li J."/>
            <person name="Fan D."/>
            <person name="Wang W."/>
            <person name="Fu W."/>
            <person name="Wang T."/>
            <person name="Wang B."/>
            <person name="Zhang J."/>
            <person name="Peng Z."/>
            <person name="Li Y."/>
            <person name="Li N."/>
            <person name="Wang J."/>
            <person name="Chen M."/>
            <person name="He Y."/>
            <person name="Tan F."/>
            <person name="Song X."/>
            <person name="Zheng Q."/>
            <person name="Huang R."/>
            <person name="Yang H."/>
            <person name="Du X."/>
            <person name="Chen L."/>
            <person name="Yang M."/>
            <person name="Gaffney P.M."/>
            <person name="Wang S."/>
            <person name="Luo L."/>
            <person name="She Z."/>
            <person name="Ming Y."/>
            <person name="Huang W."/>
            <person name="Zhang S."/>
            <person name="Huang B."/>
            <person name="Zhang Y."/>
            <person name="Qu T."/>
            <person name="Ni P."/>
            <person name="Miao G."/>
            <person name="Wang J."/>
            <person name="Wang Q."/>
            <person name="Steinberg C.E."/>
            <person name="Wang H."/>
            <person name="Li N."/>
            <person name="Qian L."/>
            <person name="Zhang G."/>
            <person name="Li Y."/>
            <person name="Yang H."/>
            <person name="Liu X."/>
            <person name="Wang J."/>
            <person name="Yin Y."/>
            <person name="Wang J."/>
        </authorList>
    </citation>
    <scope>NUCLEOTIDE SEQUENCE [LARGE SCALE GENOMIC DNA]</scope>
    <source>
        <strain evidence="3">05x7-T-G4-1.051#20</strain>
    </source>
</reference>
<dbReference type="Pfam" id="PF00059">
    <property type="entry name" value="Lectin_C"/>
    <property type="match status" value="1"/>
</dbReference>
<evidence type="ECO:0000313" key="3">
    <source>
        <dbReference type="EMBL" id="EKC26647.1"/>
    </source>
</evidence>
<dbReference type="CDD" id="cd00037">
    <property type="entry name" value="CLECT"/>
    <property type="match status" value="2"/>
</dbReference>
<dbReference type="InterPro" id="IPR016186">
    <property type="entry name" value="C-type_lectin-like/link_sf"/>
</dbReference>
<dbReference type="Pfam" id="PF00024">
    <property type="entry name" value="PAN_1"/>
    <property type="match status" value="1"/>
</dbReference>
<dbReference type="AlphaFoldDB" id="K1PQV5"/>
<dbReference type="GO" id="GO:0005886">
    <property type="term" value="C:plasma membrane"/>
    <property type="evidence" value="ECO:0007669"/>
    <property type="project" value="TreeGrafter"/>
</dbReference>
<dbReference type="SUPFAM" id="SSF56436">
    <property type="entry name" value="C-type lectin-like"/>
    <property type="match status" value="2"/>
</dbReference>
<gene>
    <name evidence="3" type="ORF">CGI_10017879</name>
</gene>
<dbReference type="GO" id="GO:0038023">
    <property type="term" value="F:signaling receptor activity"/>
    <property type="evidence" value="ECO:0007669"/>
    <property type="project" value="TreeGrafter"/>
</dbReference>
<dbReference type="PANTHER" id="PTHR46784">
    <property type="entry name" value="KILLER CELL LECTIN-LIKE RECEPTOR SUBFAMILY B MEMBER 1"/>
    <property type="match status" value="1"/>
</dbReference>
<keyword evidence="1" id="KW-0472">Membrane</keyword>
<dbReference type="InterPro" id="IPR016187">
    <property type="entry name" value="CTDL_fold"/>
</dbReference>
<dbReference type="Gene3D" id="3.50.4.10">
    <property type="entry name" value="Hepatocyte Growth Factor"/>
    <property type="match status" value="2"/>
</dbReference>
<dbReference type="InterPro" id="IPR051527">
    <property type="entry name" value="KLR_subfamily_B"/>
</dbReference>
<protein>
    <recommendedName>
        <fullName evidence="4">MRC</fullName>
    </recommendedName>
</protein>
<dbReference type="InterPro" id="IPR001304">
    <property type="entry name" value="C-type_lectin-like"/>
</dbReference>
<dbReference type="HOGENOM" id="CLU_424053_0_0_1"/>
<accession>K1PQV5</accession>
<dbReference type="CDD" id="cd01099">
    <property type="entry name" value="PAN_AP_HGF"/>
    <property type="match status" value="1"/>
</dbReference>
<dbReference type="SMART" id="SM00034">
    <property type="entry name" value="CLECT"/>
    <property type="match status" value="2"/>
</dbReference>
<organism evidence="3">
    <name type="scientific">Magallana gigas</name>
    <name type="common">Pacific oyster</name>
    <name type="synonym">Crassostrea gigas</name>
    <dbReference type="NCBI Taxonomy" id="29159"/>
    <lineage>
        <taxon>Eukaryota</taxon>
        <taxon>Metazoa</taxon>
        <taxon>Spiralia</taxon>
        <taxon>Lophotrochozoa</taxon>
        <taxon>Mollusca</taxon>
        <taxon>Bivalvia</taxon>
        <taxon>Autobranchia</taxon>
        <taxon>Pteriomorphia</taxon>
        <taxon>Ostreida</taxon>
        <taxon>Ostreoidea</taxon>
        <taxon>Ostreidae</taxon>
        <taxon>Magallana</taxon>
    </lineage>
</organism>
<dbReference type="PROSITE" id="PS50041">
    <property type="entry name" value="C_TYPE_LECTIN_2"/>
    <property type="match status" value="1"/>
</dbReference>
<dbReference type="InParanoid" id="K1PQV5"/>
<keyword evidence="2" id="KW-1015">Disulfide bond</keyword>
<evidence type="ECO:0000256" key="2">
    <source>
        <dbReference type="ARBA" id="ARBA00023157"/>
    </source>
</evidence>
<dbReference type="PANTHER" id="PTHR46784:SF1">
    <property type="entry name" value="KILLER CELL LECTIN-LIKE RECEPTOR SUBFAMILY B MEMBER 1"/>
    <property type="match status" value="1"/>
</dbReference>
<sequence>MSEVILRSPVRINTRQVTTSSGGFLTYFCMLGQRRSIRAGIMSTITCQTEFTPLTYVYYSERRNWNDASQTCAQTDGMLARFPDVSTVMDILEELPAIKNITVWNNIKDTNSNGQPWDYCSTITLNSNRTMSLFPCQQALPFMCQYQKGQCRYRIYEQNMIQSNDVLTITAIMWQRCHDLCETVTEITCRSFEYNPGSQYCQLSDTNRWRETNQFAFNVPSWDYYHKSCVTALLQQEYTTTTPSRPITSSTTSTLSIETSTTKSKVKSEAPQPLRILKYDNLLSWPRAKEFCQSKGGSLIVLNDKSIIPEANLTSSDNLETLWIGLSREENKDWSWINGDQPNVSHWKYEPKQYDTSQKCASVALKSPYWWYEGFCYEAKPFICQFREDICRYQKEVSSVIVAHNKLVLANTTLSECYHVCNSSTQVTCRSFEYNAENQFSSRYNLQILKGIDDFLLSTTTKALPTTIVTTEELTDPSTQSQTTTETTFEVIQRELVEMGAKIREKKRQASKQSVIDTRPSATSVGVVAVVIIVSMVGGVVLLDIGTLHLHCQHFARRKKKKRQKHNYIKEHESDCNNSTYVAENTFCDRCGHRLTRDSSEQSKQNIGTSNLEDIKCAFNSKEDILLNESKNNNVENPYNDNDTQL</sequence>
<evidence type="ECO:0008006" key="4">
    <source>
        <dbReference type="Google" id="ProtNLM"/>
    </source>
</evidence>
<dbReference type="Gene3D" id="3.10.100.10">
    <property type="entry name" value="Mannose-Binding Protein A, subunit A"/>
    <property type="match status" value="2"/>
</dbReference>
<dbReference type="SUPFAM" id="SSF57414">
    <property type="entry name" value="Hairpin loop containing domain-like"/>
    <property type="match status" value="2"/>
</dbReference>
<name>K1PQV5_MAGGI</name>
<dbReference type="InterPro" id="IPR003609">
    <property type="entry name" value="Pan_app"/>
</dbReference>
<evidence type="ECO:0000256" key="1">
    <source>
        <dbReference type="ARBA" id="ARBA00022989"/>
    </source>
</evidence>
<keyword evidence="1" id="KW-0812">Transmembrane</keyword>
<dbReference type="EMBL" id="JH816140">
    <property type="protein sequence ID" value="EKC26647.1"/>
    <property type="molecule type" value="Genomic_DNA"/>
</dbReference>
<dbReference type="GO" id="GO:0009986">
    <property type="term" value="C:cell surface"/>
    <property type="evidence" value="ECO:0007669"/>
    <property type="project" value="TreeGrafter"/>
</dbReference>